<proteinExistence type="inferred from homology"/>
<keyword evidence="2" id="KW-0436">Ligase</keyword>
<feature type="domain" description="GS catalytic" evidence="5">
    <location>
        <begin position="106"/>
        <end position="438"/>
    </location>
</feature>
<dbReference type="GO" id="GO:0004356">
    <property type="term" value="F:glutamine synthetase activity"/>
    <property type="evidence" value="ECO:0007669"/>
    <property type="project" value="InterPro"/>
</dbReference>
<protein>
    <submittedName>
        <fullName evidence="6">Glutamine synthetase</fullName>
    </submittedName>
</protein>
<evidence type="ECO:0000259" key="5">
    <source>
        <dbReference type="PROSITE" id="PS51987"/>
    </source>
</evidence>
<dbReference type="RefSeq" id="WP_172990910.1">
    <property type="nucleotide sequence ID" value="NZ_CP054038.1"/>
</dbReference>
<dbReference type="PANTHER" id="PTHR43785">
    <property type="entry name" value="GAMMA-GLUTAMYLPUTRESCINE SYNTHETASE"/>
    <property type="match status" value="1"/>
</dbReference>
<evidence type="ECO:0000256" key="3">
    <source>
        <dbReference type="PROSITE-ProRule" id="PRU01331"/>
    </source>
</evidence>
<dbReference type="Gene3D" id="3.30.590.10">
    <property type="entry name" value="Glutamine synthetase/guanido kinase, catalytic domain"/>
    <property type="match status" value="1"/>
</dbReference>
<dbReference type="EMBL" id="CP054038">
    <property type="protein sequence ID" value="QKJ20485.1"/>
    <property type="molecule type" value="Genomic_DNA"/>
</dbReference>
<evidence type="ECO:0000256" key="4">
    <source>
        <dbReference type="RuleBase" id="RU000384"/>
    </source>
</evidence>
<accession>A0A7D4U5Y5</accession>
<dbReference type="Pfam" id="PF00120">
    <property type="entry name" value="Gln-synt_C"/>
    <property type="match status" value="1"/>
</dbReference>
<evidence type="ECO:0000313" key="6">
    <source>
        <dbReference type="EMBL" id="QKJ20485.1"/>
    </source>
</evidence>
<dbReference type="GO" id="GO:0006542">
    <property type="term" value="P:glutamine biosynthetic process"/>
    <property type="evidence" value="ECO:0007669"/>
    <property type="project" value="InterPro"/>
</dbReference>
<dbReference type="InterPro" id="IPR036651">
    <property type="entry name" value="Gln_synt_N_sf"/>
</dbReference>
<gene>
    <name evidence="6" type="ORF">HQM25_14735</name>
</gene>
<dbReference type="Gene3D" id="3.10.20.70">
    <property type="entry name" value="Glutamine synthetase, N-terminal domain"/>
    <property type="match status" value="1"/>
</dbReference>
<dbReference type="InterPro" id="IPR014746">
    <property type="entry name" value="Gln_synth/guanido_kin_cat_dom"/>
</dbReference>
<evidence type="ECO:0000256" key="1">
    <source>
        <dbReference type="ARBA" id="ARBA00009897"/>
    </source>
</evidence>
<sequence length="438" mass="45598">MTEPAADRFPRASFVVGSIVDYAGVARAKAVPRTRLDAFATAGMGASPSWNVFCADDQLAFTPEISVVGDLRLRIDESNLRDVGDGVVWAPADVFDQHGARSPLCTRGILERAIGALAADGIVARVGHELEFVLVGATPPGPWSAYGLGSVLERAGFAGDLLAAAHTAGLEIEQLHAEYGPDQFEISLAPRDPLGAADDVALARLLVSRVARAHGLRASFSPVPFAGGAGNGAHQHLSLVRDGVPVLSGGPGVHGLHHDGEAAIGGILHHLPDVMGVLAASALSGLRLQPGMWSGAHCCWGLENREAAVRLCAATAGNPHGASIEVKPIDPSANPYLSSAVILGMALDGIRRRLPLAEDVPMNPAELSDEARARAQVTLLPTDVPEMLARLQACAVARDVLGDAAIGALVSVRSAEHTAYAEKEPAEVAERLRFAWSA</sequence>
<dbReference type="PROSITE" id="PS51987">
    <property type="entry name" value="GS_CATALYTIC"/>
    <property type="match status" value="1"/>
</dbReference>
<evidence type="ECO:0000313" key="7">
    <source>
        <dbReference type="Proteomes" id="UP000502498"/>
    </source>
</evidence>
<evidence type="ECO:0000256" key="2">
    <source>
        <dbReference type="ARBA" id="ARBA00022598"/>
    </source>
</evidence>
<reference evidence="6 7" key="1">
    <citation type="submission" date="2020-05" db="EMBL/GenBank/DDBJ databases">
        <title>Strain PA2F3 complete genome.</title>
        <authorList>
            <person name="Kim Y.-S."/>
            <person name="Kim S.-J."/>
            <person name="Jung H.-k."/>
            <person name="Kim S.-E."/>
            <person name="Kim K.-H."/>
        </authorList>
    </citation>
    <scope>NUCLEOTIDE SEQUENCE [LARGE SCALE GENOMIC DNA]</scope>
    <source>
        <strain evidence="6 7">PA2F3</strain>
    </source>
</reference>
<dbReference type="Proteomes" id="UP000502498">
    <property type="component" value="Chromosome"/>
</dbReference>
<name>A0A7D4U5Y5_9MICO</name>
<dbReference type="AlphaFoldDB" id="A0A7D4U5Y5"/>
<comment type="similarity">
    <text evidence="1 3 4">Belongs to the glutamine synthetase family.</text>
</comment>
<dbReference type="InterPro" id="IPR008146">
    <property type="entry name" value="Gln_synth_cat_dom"/>
</dbReference>
<organism evidence="6 7">
    <name type="scientific">Microbacterium hominis</name>
    <dbReference type="NCBI Taxonomy" id="162426"/>
    <lineage>
        <taxon>Bacteria</taxon>
        <taxon>Bacillati</taxon>
        <taxon>Actinomycetota</taxon>
        <taxon>Actinomycetes</taxon>
        <taxon>Micrococcales</taxon>
        <taxon>Microbacteriaceae</taxon>
        <taxon>Microbacterium</taxon>
    </lineage>
</organism>
<dbReference type="PANTHER" id="PTHR43785:SF12">
    <property type="entry name" value="TYPE-1 GLUTAMINE SYNTHETASE 2"/>
    <property type="match status" value="1"/>
</dbReference>
<dbReference type="SMART" id="SM01230">
    <property type="entry name" value="Gln-synt_C"/>
    <property type="match status" value="1"/>
</dbReference>
<dbReference type="SUPFAM" id="SSF55931">
    <property type="entry name" value="Glutamine synthetase/guanido kinase"/>
    <property type="match status" value="1"/>
</dbReference>